<evidence type="ECO:0000256" key="4">
    <source>
        <dbReference type="ARBA" id="ARBA00022801"/>
    </source>
</evidence>
<reference evidence="9 10" key="1">
    <citation type="submission" date="2020-02" db="EMBL/GenBank/DDBJ databases">
        <title>Albibacoteraceae fam. nov., the first described family within the subdivision 4 Verrucomicrobia.</title>
        <authorList>
            <person name="Xi F."/>
        </authorList>
    </citation>
    <scope>NUCLEOTIDE SEQUENCE [LARGE SCALE GENOMIC DNA]</scope>
    <source>
        <strain evidence="9 10">CK1056</strain>
    </source>
</reference>
<dbReference type="PROSITE" id="PS00690">
    <property type="entry name" value="DEAH_ATP_HELICASE"/>
    <property type="match status" value="1"/>
</dbReference>
<dbReference type="RefSeq" id="WP_163961923.1">
    <property type="nucleotide sequence ID" value="NZ_JAAGNX010000001.1"/>
</dbReference>
<dbReference type="EC" id="3.6.4.13" evidence="2"/>
<dbReference type="NCBIfam" id="TIGR01967">
    <property type="entry name" value="DEAH_box_HrpA"/>
    <property type="match status" value="1"/>
</dbReference>
<dbReference type="InterPro" id="IPR011709">
    <property type="entry name" value="DEAD-box_helicase_OB_fold"/>
</dbReference>
<evidence type="ECO:0000313" key="9">
    <source>
        <dbReference type="EMBL" id="NDV61201.1"/>
    </source>
</evidence>
<evidence type="ECO:0000259" key="8">
    <source>
        <dbReference type="PROSITE" id="PS51194"/>
    </source>
</evidence>
<keyword evidence="5 9" id="KW-0347">Helicase</keyword>
<evidence type="ECO:0000256" key="2">
    <source>
        <dbReference type="ARBA" id="ARBA00012552"/>
    </source>
</evidence>
<dbReference type="InterPro" id="IPR002464">
    <property type="entry name" value="DNA/RNA_helicase_DEAH_CS"/>
</dbReference>
<dbReference type="GO" id="GO:0003723">
    <property type="term" value="F:RNA binding"/>
    <property type="evidence" value="ECO:0007669"/>
    <property type="project" value="TreeGrafter"/>
</dbReference>
<evidence type="ECO:0000259" key="7">
    <source>
        <dbReference type="PROSITE" id="PS51192"/>
    </source>
</evidence>
<dbReference type="PANTHER" id="PTHR18934">
    <property type="entry name" value="ATP-DEPENDENT RNA HELICASE"/>
    <property type="match status" value="1"/>
</dbReference>
<keyword evidence="3" id="KW-0547">Nucleotide-binding</keyword>
<dbReference type="GO" id="GO:0005524">
    <property type="term" value="F:ATP binding"/>
    <property type="evidence" value="ECO:0007669"/>
    <property type="project" value="UniProtKB-KW"/>
</dbReference>
<dbReference type="InterPro" id="IPR027417">
    <property type="entry name" value="P-loop_NTPase"/>
</dbReference>
<feature type="domain" description="Helicase ATP-binding" evidence="7">
    <location>
        <begin position="25"/>
        <end position="188"/>
    </location>
</feature>
<dbReference type="Pfam" id="PF07717">
    <property type="entry name" value="OB_NTP_bind"/>
    <property type="match status" value="1"/>
</dbReference>
<comment type="caution">
    <text evidence="9">The sequence shown here is derived from an EMBL/GenBank/DDBJ whole genome shotgun (WGS) entry which is preliminary data.</text>
</comment>
<dbReference type="InterPro" id="IPR048333">
    <property type="entry name" value="HA2_WH"/>
</dbReference>
<dbReference type="Pfam" id="PF04408">
    <property type="entry name" value="WHD_HA2"/>
    <property type="match status" value="1"/>
</dbReference>
<evidence type="ECO:0000256" key="1">
    <source>
        <dbReference type="ARBA" id="ARBA00008792"/>
    </source>
</evidence>
<gene>
    <name evidence="9" type="primary">hrpA</name>
    <name evidence="9" type="ORF">G0Q06_01915</name>
</gene>
<dbReference type="Pfam" id="PF00271">
    <property type="entry name" value="Helicase_C"/>
    <property type="match status" value="1"/>
</dbReference>
<dbReference type="InterPro" id="IPR001650">
    <property type="entry name" value="Helicase_C-like"/>
</dbReference>
<keyword evidence="6" id="KW-0067">ATP-binding</keyword>
<dbReference type="EMBL" id="JAAGNX010000001">
    <property type="protein sequence ID" value="NDV61201.1"/>
    <property type="molecule type" value="Genomic_DNA"/>
</dbReference>
<accession>A0A6B2LXC5</accession>
<dbReference type="InterPro" id="IPR010222">
    <property type="entry name" value="RNA_helicase_HrpA"/>
</dbReference>
<dbReference type="SMART" id="SM00490">
    <property type="entry name" value="HELICc"/>
    <property type="match status" value="1"/>
</dbReference>
<dbReference type="GO" id="GO:0003724">
    <property type="term" value="F:RNA helicase activity"/>
    <property type="evidence" value="ECO:0007669"/>
    <property type="project" value="UniProtKB-EC"/>
</dbReference>
<dbReference type="PROSITE" id="PS51192">
    <property type="entry name" value="HELICASE_ATP_BIND_1"/>
    <property type="match status" value="1"/>
</dbReference>
<dbReference type="SMART" id="SM00487">
    <property type="entry name" value="DEXDc"/>
    <property type="match status" value="1"/>
</dbReference>
<evidence type="ECO:0000313" key="10">
    <source>
        <dbReference type="Proteomes" id="UP000478417"/>
    </source>
</evidence>
<dbReference type="InterPro" id="IPR014001">
    <property type="entry name" value="Helicase_ATP-bd"/>
</dbReference>
<dbReference type="InterPro" id="IPR024590">
    <property type="entry name" value="HrpA_C"/>
</dbReference>
<dbReference type="GO" id="GO:0016787">
    <property type="term" value="F:hydrolase activity"/>
    <property type="evidence" value="ECO:0007669"/>
    <property type="project" value="UniProtKB-KW"/>
</dbReference>
<dbReference type="AlphaFoldDB" id="A0A6B2LXC5"/>
<dbReference type="Pfam" id="PF11898">
    <property type="entry name" value="DUF3418"/>
    <property type="match status" value="1"/>
</dbReference>
<dbReference type="InterPro" id="IPR011545">
    <property type="entry name" value="DEAD/DEAH_box_helicase_dom"/>
</dbReference>
<dbReference type="InterPro" id="IPR007502">
    <property type="entry name" value="Helicase-assoc_dom"/>
</dbReference>
<evidence type="ECO:0000256" key="6">
    <source>
        <dbReference type="ARBA" id="ARBA00022840"/>
    </source>
</evidence>
<dbReference type="Pfam" id="PF00270">
    <property type="entry name" value="DEAD"/>
    <property type="match status" value="1"/>
</dbReference>
<evidence type="ECO:0000256" key="5">
    <source>
        <dbReference type="ARBA" id="ARBA00022806"/>
    </source>
</evidence>
<dbReference type="FunFam" id="1.20.120.1080:FF:000005">
    <property type="entry name" value="ATP-dependent helicase HrpA"/>
    <property type="match status" value="1"/>
</dbReference>
<dbReference type="Gene3D" id="3.40.50.300">
    <property type="entry name" value="P-loop containing nucleotide triphosphate hydrolases"/>
    <property type="match status" value="2"/>
</dbReference>
<organism evidence="9 10">
    <name type="scientific">Oceanipulchritudo coccoides</name>
    <dbReference type="NCBI Taxonomy" id="2706888"/>
    <lineage>
        <taxon>Bacteria</taxon>
        <taxon>Pseudomonadati</taxon>
        <taxon>Verrucomicrobiota</taxon>
        <taxon>Opitutia</taxon>
        <taxon>Puniceicoccales</taxon>
        <taxon>Oceanipulchritudinaceae</taxon>
        <taxon>Oceanipulchritudo</taxon>
    </lineage>
</organism>
<dbReference type="Proteomes" id="UP000478417">
    <property type="component" value="Unassembled WGS sequence"/>
</dbReference>
<feature type="domain" description="Helicase C-terminal" evidence="8">
    <location>
        <begin position="200"/>
        <end position="384"/>
    </location>
</feature>
<keyword evidence="10" id="KW-1185">Reference proteome</keyword>
<keyword evidence="4 9" id="KW-0378">Hydrolase</keyword>
<dbReference type="Gene3D" id="1.20.120.1080">
    <property type="match status" value="1"/>
</dbReference>
<dbReference type="PROSITE" id="PS51194">
    <property type="entry name" value="HELICASE_CTER"/>
    <property type="match status" value="1"/>
</dbReference>
<dbReference type="PANTHER" id="PTHR18934:SF99">
    <property type="entry name" value="ATP-DEPENDENT RNA HELICASE DHX37-RELATED"/>
    <property type="match status" value="1"/>
</dbReference>
<proteinExistence type="inferred from homology"/>
<dbReference type="CDD" id="cd18791">
    <property type="entry name" value="SF2_C_RHA"/>
    <property type="match status" value="1"/>
</dbReference>
<dbReference type="Pfam" id="PF21010">
    <property type="entry name" value="HA2_C"/>
    <property type="match status" value="1"/>
</dbReference>
<protein>
    <recommendedName>
        <fullName evidence="2">RNA helicase</fullName>
        <ecNumber evidence="2">3.6.4.13</ecNumber>
    </recommendedName>
</protein>
<comment type="similarity">
    <text evidence="1">Belongs to the DEAD box helicase family. DEAH subfamily.</text>
</comment>
<dbReference type="SUPFAM" id="SSF52540">
    <property type="entry name" value="P-loop containing nucleoside triphosphate hydrolases"/>
    <property type="match status" value="1"/>
</dbReference>
<dbReference type="SMART" id="SM00847">
    <property type="entry name" value="HA2"/>
    <property type="match status" value="1"/>
</dbReference>
<sequence>MKGRPPLQVRYPEELPIAIHRKEIIELIQSNQVVVIAGETGSGKTTQIPKMCLDAGLAEKGKIACTQPRRVAALSISRRIAEELGVDWGAEVGAKIRFTDKTRRDTLIKVMTDGMLLTEIQGDSDLREYSVIIVDEAHERSLNIDFLLGYLKELLKRRRDLKIVITSATIDTKAFSEAFDGAPILEVSGRLYPVETIYAPIDELLEEAGEMTYVDGVVRGIELILDWNRPGDVLVFLPGEKDIREVRDMLEKRGFNHLEILPLFGRLSGQDQDRIFKSSRFRKVILSTNIAETSITIPGIRFVVDSGLARVSRYSTHTHTRRLPIEKVAQSSANQRKGRAGRLSEGVCLRLYSEQDFLSRPEFGTPEILRSNLADVILRMIAFRIGDIRTFPFIEPPAERSIRSGFELLVQLGALDKEHQLTPLGRKLAHLPADPTVGRMLLEANREGCVSELLVIAAGLSIQDPRERPMDLAKDADAMHRKFQHPESDFLTLLNIWNSYHEEMDRLSQNQLRKFCKSHFLSYLRMREWRDIHHQLERTLKEVRSFRENAEPAEYDQIHRALLSGLLSGIGQLEEANHYRATRNRKVMIFPGSGLFKKTARKSAKKKKPDAAEEKKISFKWILCAEFMETNRLYARTVARIDPNWILRIGSHVLTHKYTEPFYEEKNERVLVRERILLYGLEVATKKTAYLQVDARAATEIFIREALVEGRLLSKVPFHEANQRLLESVRDQQTRLRKGTGWALDEKLYEFYARRLERVGSYGDLRAFLRDQHGGKDDALRITENDLLQESELEKELNAFPDVADLKGLRLDLEYAYKPGEDEDGATLKIPVEEFESVEPGLIDWAVPGYICKRVEYLLRSLPKEMRKQLFPMADVSQELALKVSAEKGSLVEQLTELLWESRKVRVRKDDWSDEAVPEYLRPRVEVIDRKKKTVASGRNWQEVSQQYEQAVRSSFEKGEGREQLQIWKDGQAKFEADRVHPDSFPDLPLEIVLGDIAGLPVKAFPGLESGKNGVALKLYPDLATASRATRKGFPELCAEGLGRDLGWLERDLQKEVKRVALGFSFLMDSKALAADSLSLITRDLLAFAEPLPLQRDKVERVIAQARGKMKGLVPRYVDLLETIIGKRDKVLRLLQTSSPWEIELNALVHPKFLRELNLARLHQYPRYLEALTLRIQRARQNPAKDAEKAKPLIRFIQRYQTLKAPALEKRHLRWLLEEFKVQVFAQELGTSDKVSSKIIESAFRALEDQAGRKA</sequence>
<name>A0A6B2LXC5_9BACT</name>
<evidence type="ECO:0000256" key="3">
    <source>
        <dbReference type="ARBA" id="ARBA00022741"/>
    </source>
</evidence>